<name>A0A8S0RF04_OLEEU</name>
<feature type="domain" description="Terpene synthase N-terminal" evidence="4">
    <location>
        <begin position="62"/>
        <end position="224"/>
    </location>
</feature>
<evidence type="ECO:0000256" key="1">
    <source>
        <dbReference type="ARBA" id="ARBA00001946"/>
    </source>
</evidence>
<dbReference type="GO" id="GO:0016102">
    <property type="term" value="P:diterpenoid biosynthetic process"/>
    <property type="evidence" value="ECO:0007669"/>
    <property type="project" value="InterPro"/>
</dbReference>
<dbReference type="Gene3D" id="1.10.600.10">
    <property type="entry name" value="Farnesyl Diphosphate Synthase"/>
    <property type="match status" value="1"/>
</dbReference>
<dbReference type="InterPro" id="IPR008930">
    <property type="entry name" value="Terpenoid_cyclase/PrenylTrfase"/>
</dbReference>
<dbReference type="InterPro" id="IPR036965">
    <property type="entry name" value="Terpene_synth_N_sf"/>
</dbReference>
<evidence type="ECO:0000256" key="2">
    <source>
        <dbReference type="ARBA" id="ARBA00022723"/>
    </source>
</evidence>
<dbReference type="SFLD" id="SFLDG01014">
    <property type="entry name" value="Terpene_Cyclase_Like_1_N-term"/>
    <property type="match status" value="1"/>
</dbReference>
<evidence type="ECO:0000259" key="4">
    <source>
        <dbReference type="Pfam" id="PF01397"/>
    </source>
</evidence>
<comment type="cofactor">
    <cofactor evidence="1">
        <name>Mg(2+)</name>
        <dbReference type="ChEBI" id="CHEBI:18420"/>
    </cofactor>
</comment>
<dbReference type="InterPro" id="IPR034741">
    <property type="entry name" value="Terpene_cyclase-like_1_C"/>
</dbReference>
<dbReference type="OrthoDB" id="1936865at2759"/>
<dbReference type="InterPro" id="IPR001906">
    <property type="entry name" value="Terpene_synth_N"/>
</dbReference>
<dbReference type="Pfam" id="PF03936">
    <property type="entry name" value="Terpene_synth_C"/>
    <property type="match status" value="1"/>
</dbReference>
<dbReference type="InterPro" id="IPR008949">
    <property type="entry name" value="Isoprenoid_synthase_dom_sf"/>
</dbReference>
<dbReference type="Gramene" id="OE9A115319T1">
    <property type="protein sequence ID" value="OE9A115319C1"/>
    <property type="gene ID" value="OE9A115319"/>
</dbReference>
<dbReference type="Pfam" id="PF01397">
    <property type="entry name" value="Terpene_synth"/>
    <property type="match status" value="1"/>
</dbReference>
<reference evidence="6 7" key="1">
    <citation type="submission" date="2019-12" db="EMBL/GenBank/DDBJ databases">
        <authorList>
            <person name="Alioto T."/>
            <person name="Alioto T."/>
            <person name="Gomez Garrido J."/>
        </authorList>
    </citation>
    <scope>NUCLEOTIDE SEQUENCE [LARGE SCALE GENOMIC DNA]</scope>
</reference>
<dbReference type="SUPFAM" id="SSF48239">
    <property type="entry name" value="Terpenoid cyclases/Protein prenyltransferases"/>
    <property type="match status" value="1"/>
</dbReference>
<dbReference type="FunFam" id="1.10.600.10:FF:000007">
    <property type="entry name" value="Isoprene synthase, chloroplastic"/>
    <property type="match status" value="1"/>
</dbReference>
<accession>A0A8S0RF04</accession>
<dbReference type="InterPro" id="IPR050148">
    <property type="entry name" value="Terpene_synthase-like"/>
</dbReference>
<dbReference type="EMBL" id="CACTIH010003610">
    <property type="protein sequence ID" value="CAA2977598.1"/>
    <property type="molecule type" value="Genomic_DNA"/>
</dbReference>
<dbReference type="SFLD" id="SFLDG01604">
    <property type="entry name" value="Terpene_Cyclase_Like_1_C_Termi"/>
    <property type="match status" value="1"/>
</dbReference>
<feature type="domain" description="Terpene synthase metal-binding" evidence="5">
    <location>
        <begin position="296"/>
        <end position="531"/>
    </location>
</feature>
<proteinExistence type="predicted"/>
<dbReference type="Proteomes" id="UP000594638">
    <property type="component" value="Unassembled WGS sequence"/>
</dbReference>
<evidence type="ECO:0000259" key="5">
    <source>
        <dbReference type="Pfam" id="PF03936"/>
    </source>
</evidence>
<evidence type="ECO:0000256" key="3">
    <source>
        <dbReference type="ARBA" id="ARBA00022842"/>
    </source>
</evidence>
<organism evidence="6 7">
    <name type="scientific">Olea europaea subsp. europaea</name>
    <dbReference type="NCBI Taxonomy" id="158383"/>
    <lineage>
        <taxon>Eukaryota</taxon>
        <taxon>Viridiplantae</taxon>
        <taxon>Streptophyta</taxon>
        <taxon>Embryophyta</taxon>
        <taxon>Tracheophyta</taxon>
        <taxon>Spermatophyta</taxon>
        <taxon>Magnoliopsida</taxon>
        <taxon>eudicotyledons</taxon>
        <taxon>Gunneridae</taxon>
        <taxon>Pentapetalae</taxon>
        <taxon>asterids</taxon>
        <taxon>lamiids</taxon>
        <taxon>Lamiales</taxon>
        <taxon>Oleaceae</taxon>
        <taxon>Oleeae</taxon>
        <taxon>Olea</taxon>
    </lineage>
</organism>
<dbReference type="PANTHER" id="PTHR31225:SF9">
    <property type="entry name" value="TERPENE SYNTHASE 10"/>
    <property type="match status" value="1"/>
</dbReference>
<keyword evidence="3" id="KW-0460">Magnesium</keyword>
<dbReference type="GO" id="GO:0010333">
    <property type="term" value="F:terpene synthase activity"/>
    <property type="evidence" value="ECO:0007669"/>
    <property type="project" value="InterPro"/>
</dbReference>
<dbReference type="Gene3D" id="1.50.10.130">
    <property type="entry name" value="Terpene synthase, N-terminal domain"/>
    <property type="match status" value="1"/>
</dbReference>
<dbReference type="PANTHER" id="PTHR31225">
    <property type="entry name" value="OS04G0344100 PROTEIN-RELATED"/>
    <property type="match status" value="1"/>
</dbReference>
<protein>
    <submittedName>
        <fullName evidence="6">Myrcene synthase, chloroplastic-like</fullName>
    </submittedName>
</protein>
<comment type="caution">
    <text evidence="6">The sequence shown here is derived from an EMBL/GenBank/DDBJ whole genome shotgun (WGS) entry which is preliminary data.</text>
</comment>
<dbReference type="InterPro" id="IPR044814">
    <property type="entry name" value="Terpene_cyclase_plant_C1"/>
</dbReference>
<gene>
    <name evidence="6" type="ORF">OLEA9_A115319</name>
</gene>
<dbReference type="GO" id="GO:0000287">
    <property type="term" value="F:magnesium ion binding"/>
    <property type="evidence" value="ECO:0007669"/>
    <property type="project" value="InterPro"/>
</dbReference>
<dbReference type="CDD" id="cd00684">
    <property type="entry name" value="Terpene_cyclase_plant_C1"/>
    <property type="match status" value="1"/>
</dbReference>
<dbReference type="SUPFAM" id="SSF48576">
    <property type="entry name" value="Terpenoid synthases"/>
    <property type="match status" value="1"/>
</dbReference>
<dbReference type="SFLD" id="SFLDG01019">
    <property type="entry name" value="Terpene_Cyclase_Like_1_C_Termi"/>
    <property type="match status" value="1"/>
</dbReference>
<evidence type="ECO:0000313" key="6">
    <source>
        <dbReference type="EMBL" id="CAA2977598.1"/>
    </source>
</evidence>
<keyword evidence="2" id="KW-0479">Metal-binding</keyword>
<keyword evidence="7" id="KW-1185">Reference proteome</keyword>
<sequence>MQILRPISVCTFKTELPKMEICFALGTTTASLPYNAIQHRILASTSCNQTVIRRSGNYKPPIWEFDYIQSLNSEYTGERYITRASEMKMQVKMMLDETMEPLDQLELIDNLERLGISYHFEDEIEQILAFINRKYSKSKEPKIKDLYATALEFRLLRQHGFNVSQERFDCFKNEKGDFKPSLCNDTKGLLQLYEASFLSIEGESTLEMAREFTIKHLEDKSVDDVHCDPFVHHALEIPLHWTIHRAEARWFINKYEKRPDMKPILLQLAKLDFNIVQATYLEELKYVSRWWERTCLAKMLSFARDRLVECFFWNIGVLFEPQYGFSRIDATKVNVFITIMDDIYDVYGTFEELELFTYIIERWDVNAIEQLPDYMQIFYLALNNFVNELAYDVLREKGIVIIPYLRKVWTDLCKAYFQEAKWCLTGYTPTMEEYMENALISISAHVILSHSFFSVTNPIEKEAIQCLEKYPDIVRWSATILRLADDLATSSDELERGDVPKSIQCYMNETGASEDESRKHIRFLICETWKKINKGRDANCPFSQTFIEIAVNLARMAQYMYQYGDGHGIQNHETKDRILALLFEPIPLK</sequence>
<dbReference type="FunFam" id="1.50.10.130:FF:000001">
    <property type="entry name" value="Isoprene synthase, chloroplastic"/>
    <property type="match status" value="1"/>
</dbReference>
<dbReference type="SFLD" id="SFLDS00005">
    <property type="entry name" value="Isoprenoid_Synthase_Type_I"/>
    <property type="match status" value="1"/>
</dbReference>
<dbReference type="AlphaFoldDB" id="A0A8S0RF04"/>
<dbReference type="InterPro" id="IPR005630">
    <property type="entry name" value="Terpene_synthase_metal-bd"/>
</dbReference>
<evidence type="ECO:0000313" key="7">
    <source>
        <dbReference type="Proteomes" id="UP000594638"/>
    </source>
</evidence>